<proteinExistence type="predicted"/>
<dbReference type="EMBL" id="MU003527">
    <property type="protein sequence ID" value="KAF2465977.1"/>
    <property type="molecule type" value="Genomic_DNA"/>
</dbReference>
<evidence type="ECO:0000313" key="2">
    <source>
        <dbReference type="Proteomes" id="UP000799755"/>
    </source>
</evidence>
<organism evidence="1 2">
    <name type="scientific">Lindgomyces ingoldianus</name>
    <dbReference type="NCBI Taxonomy" id="673940"/>
    <lineage>
        <taxon>Eukaryota</taxon>
        <taxon>Fungi</taxon>
        <taxon>Dikarya</taxon>
        <taxon>Ascomycota</taxon>
        <taxon>Pezizomycotina</taxon>
        <taxon>Dothideomycetes</taxon>
        <taxon>Pleosporomycetidae</taxon>
        <taxon>Pleosporales</taxon>
        <taxon>Lindgomycetaceae</taxon>
        <taxon>Lindgomyces</taxon>
    </lineage>
</organism>
<protein>
    <submittedName>
        <fullName evidence="1">S-adenosyl-L-methionine-dependent methyltransferase</fullName>
    </submittedName>
</protein>
<keyword evidence="2" id="KW-1185">Reference proteome</keyword>
<sequence length="789" mass="88713">MSFYHSILGSDTDEEYSDSEKDIEIIDSNVEIITIEDGSPIALPESSIGRAFRGPGQPATSVRASQIQLPNVELDIFQLEAGIAIKVGDTVELKDKVDRRGDRLHSGAFLRVKHILKDLETDEVRLRGYLLCRTKYHGQFFDWKMNELVMVLSVFEDDDRSAFVQGMEEFPVEEVLRKRECIITHMSYPAMSFREGLLPIHLQTDQERKAHIFHKGRLTCRWVNIAILTETKRNYSGVIRGIYSREADSRQLPVRIRAKGHTPNMPIDLDEDDEQGGGLIIDHPQEATSGKRHRATNSIEEIGSLGHPSSAREGNRHKRTTSIEEVSADGRPALPSKSMRYTFGDAFCGAGGASQGASSAGLHIKWGLDKDEYAILAYGSNFPGAATFQIDAHEFPRPWMKNTLLRVDVLHLSPPCCYWSPAHTRAGQNDQANFETIYTVGPILAKIKPRVATLEQTYGLVTHGQHKKNFRQLMNDIGRAGYDIRYKIQDLSEFGLPQRRKRLLIIAARRGTPLPPFPKPTHGPAGSGLQRFKSVHDALEPLRHLRRRTRDDDYHMPEDMKTLHKTPYNPETSFLKGCVTAGGGENHHYSGTRKYTTREMSLFQSFPYSYIFTGSHGEAMKQVGNAFPPVMAEAMYKIIAQTLEAFDHGMIGPDDEIHDLDAFLEERGIKLPKSPSPSHPLLGTPLNPKALHSPYRYLAAASSGTGTPSRTPTKKLSLWRCNNDIDPIAPNTERRPAPTPLIWGNWSRNGREALGHSLHVHPKRRHMMDKERAERAEEPEANGEIIELD</sequence>
<reference evidence="1" key="1">
    <citation type="journal article" date="2020" name="Stud. Mycol.">
        <title>101 Dothideomycetes genomes: a test case for predicting lifestyles and emergence of pathogens.</title>
        <authorList>
            <person name="Haridas S."/>
            <person name="Albert R."/>
            <person name="Binder M."/>
            <person name="Bloem J."/>
            <person name="Labutti K."/>
            <person name="Salamov A."/>
            <person name="Andreopoulos B."/>
            <person name="Baker S."/>
            <person name="Barry K."/>
            <person name="Bills G."/>
            <person name="Bluhm B."/>
            <person name="Cannon C."/>
            <person name="Castanera R."/>
            <person name="Culley D."/>
            <person name="Daum C."/>
            <person name="Ezra D."/>
            <person name="Gonzalez J."/>
            <person name="Henrissat B."/>
            <person name="Kuo A."/>
            <person name="Liang C."/>
            <person name="Lipzen A."/>
            <person name="Lutzoni F."/>
            <person name="Magnuson J."/>
            <person name="Mondo S."/>
            <person name="Nolan M."/>
            <person name="Ohm R."/>
            <person name="Pangilinan J."/>
            <person name="Park H.-J."/>
            <person name="Ramirez L."/>
            <person name="Alfaro M."/>
            <person name="Sun H."/>
            <person name="Tritt A."/>
            <person name="Yoshinaga Y."/>
            <person name="Zwiers L.-H."/>
            <person name="Turgeon B."/>
            <person name="Goodwin S."/>
            <person name="Spatafora J."/>
            <person name="Crous P."/>
            <person name="Grigoriev I."/>
        </authorList>
    </citation>
    <scope>NUCLEOTIDE SEQUENCE</scope>
    <source>
        <strain evidence="1">ATCC 200398</strain>
    </source>
</reference>
<evidence type="ECO:0000313" key="1">
    <source>
        <dbReference type="EMBL" id="KAF2465977.1"/>
    </source>
</evidence>
<accession>A0ACB6QGG3</accession>
<keyword evidence="1" id="KW-0489">Methyltransferase</keyword>
<keyword evidence="1" id="KW-0808">Transferase</keyword>
<comment type="caution">
    <text evidence="1">The sequence shown here is derived from an EMBL/GenBank/DDBJ whole genome shotgun (WGS) entry which is preliminary data.</text>
</comment>
<gene>
    <name evidence="1" type="ORF">BDR25DRAFT_328363</name>
</gene>
<dbReference type="Proteomes" id="UP000799755">
    <property type="component" value="Unassembled WGS sequence"/>
</dbReference>
<name>A0ACB6QGG3_9PLEO</name>